<dbReference type="PRINTS" id="PR00413">
    <property type="entry name" value="HADHALOGNASE"/>
</dbReference>
<dbReference type="HOGENOM" id="CLU_045011_13_3_9"/>
<feature type="binding site" evidence="11">
    <location>
        <position position="145"/>
    </location>
    <ligand>
        <name>substrate</name>
    </ligand>
</feature>
<dbReference type="RefSeq" id="WP_009537334.1">
    <property type="nucleotide sequence ID" value="NZ_JH414506.1"/>
</dbReference>
<dbReference type="InterPro" id="IPR010976">
    <property type="entry name" value="B-phosphoglucomutase_hydrolase"/>
</dbReference>
<dbReference type="GO" id="GO:0008801">
    <property type="term" value="F:beta-phosphoglucomutase activity"/>
    <property type="evidence" value="ECO:0007669"/>
    <property type="project" value="UniProtKB-EC"/>
</dbReference>
<feature type="active site" description="Proton donor/acceptor" evidence="10">
    <location>
        <position position="11"/>
    </location>
</feature>
<feature type="binding site" evidence="11">
    <location>
        <position position="52"/>
    </location>
    <ligand>
        <name>substrate</name>
    </ligand>
</feature>
<evidence type="ECO:0000256" key="9">
    <source>
        <dbReference type="ARBA" id="ARBA00044991"/>
    </source>
</evidence>
<dbReference type="Gene3D" id="1.10.150.240">
    <property type="entry name" value="Putative phosphatase, domain 2"/>
    <property type="match status" value="1"/>
</dbReference>
<keyword evidence="6" id="KW-0119">Carbohydrate metabolism</keyword>
<evidence type="ECO:0000256" key="6">
    <source>
        <dbReference type="ARBA" id="ARBA00023277"/>
    </source>
</evidence>
<evidence type="ECO:0000256" key="8">
    <source>
        <dbReference type="ARBA" id="ARBA00044968"/>
    </source>
</evidence>
<dbReference type="Gene3D" id="3.40.50.1000">
    <property type="entry name" value="HAD superfamily/HAD-like"/>
    <property type="match status" value="1"/>
</dbReference>
<dbReference type="PATRIC" id="fig|796944.3.peg.79"/>
<evidence type="ECO:0000256" key="10">
    <source>
        <dbReference type="PIRSR" id="PIRSR610972-1"/>
    </source>
</evidence>
<comment type="caution">
    <text evidence="14">The sequence shown here is derived from an EMBL/GenBank/DDBJ whole genome shotgun (WGS) entry which is preliminary data.</text>
</comment>
<evidence type="ECO:0000256" key="13">
    <source>
        <dbReference type="PIRSR" id="PIRSR610972-4"/>
    </source>
</evidence>
<evidence type="ECO:0000256" key="3">
    <source>
        <dbReference type="ARBA" id="ARBA00022723"/>
    </source>
</evidence>
<keyword evidence="5" id="KW-0413">Isomerase</keyword>
<sequence length="211" mass="23946">MKYKAVIFDLDGVICSTDRFHYLAWKKIADDLGIYFDENINQRLRGVSRAESFQIILEKYDGKLSSEETERYLDQKNKLYRSYLEEMTEGDFQEEVKNTLSELRRRGYQLAIGSSSRNAKHILERLKAMEYFDAISDGTNITRTKPDPEVFLKAAEMLGLNPSDCIVMEDAKSGIEAARAGGMKSIAIGDAVPEGLSDYKVKCFGEILKIV</sequence>
<evidence type="ECO:0000256" key="11">
    <source>
        <dbReference type="PIRSR" id="PIRSR610972-2"/>
    </source>
</evidence>
<evidence type="ECO:0000256" key="7">
    <source>
        <dbReference type="ARBA" id="ARBA00044926"/>
    </source>
</evidence>
<dbReference type="AlphaFoldDB" id="G9WR65"/>
<feature type="active site" description="Nucleophile" evidence="10">
    <location>
        <position position="9"/>
    </location>
</feature>
<evidence type="ECO:0000256" key="2">
    <source>
        <dbReference type="ARBA" id="ARBA00022553"/>
    </source>
</evidence>
<feature type="binding site" evidence="11">
    <location>
        <position position="76"/>
    </location>
    <ligand>
        <name>substrate</name>
    </ligand>
</feature>
<proteinExistence type="inferred from homology"/>
<evidence type="ECO:0000313" key="15">
    <source>
        <dbReference type="Proteomes" id="UP000003527"/>
    </source>
</evidence>
<protein>
    <recommendedName>
        <fullName evidence="9">Beta-phosphoglucomutase</fullName>
        <ecNumber evidence="8">5.4.2.6</ecNumber>
    </recommendedName>
</protein>
<dbReference type="Proteomes" id="UP000003527">
    <property type="component" value="Unassembled WGS sequence"/>
</dbReference>
<comment type="catalytic activity">
    <reaction evidence="7">
        <text>beta-D-glucose 1-phosphate = beta-D-glucose 6-phosphate</text>
        <dbReference type="Rhea" id="RHEA:20113"/>
        <dbReference type="ChEBI" id="CHEBI:57684"/>
        <dbReference type="ChEBI" id="CHEBI:58247"/>
        <dbReference type="EC" id="5.4.2.6"/>
    </reaction>
</comment>
<dbReference type="InterPro" id="IPR051600">
    <property type="entry name" value="Beta-PGM-like"/>
</dbReference>
<dbReference type="GO" id="GO:0005975">
    <property type="term" value="P:carbohydrate metabolic process"/>
    <property type="evidence" value="ECO:0007669"/>
    <property type="project" value="InterPro"/>
</dbReference>
<comment type="similarity">
    <text evidence="1">Belongs to the HAD-like hydrolase superfamily. CbbY/CbbZ/Gph/YieH family.</text>
</comment>
<feature type="binding site" evidence="11">
    <location>
        <position position="25"/>
    </location>
    <ligand>
        <name>substrate</name>
    </ligand>
</feature>
<gene>
    <name evidence="14" type="ORF">HMPREF9624_01581</name>
</gene>
<feature type="binding site" evidence="11">
    <location>
        <begin position="114"/>
        <end position="118"/>
    </location>
    <ligand>
        <name>substrate</name>
    </ligand>
</feature>
<feature type="site" description="Important for catalytic activity and assists the phosphoryl transfer reaction to Asp8 by balancing charge and orienting the reacting groups" evidence="13">
    <location>
        <position position="114"/>
    </location>
</feature>
<keyword evidence="3 12" id="KW-0479">Metal-binding</keyword>
<dbReference type="InterPro" id="IPR023198">
    <property type="entry name" value="PGP-like_dom2"/>
</dbReference>
<name>G9WR65_9FIRM</name>
<dbReference type="SFLD" id="SFLDG01129">
    <property type="entry name" value="C1.5:_HAD__Beta-PGM__Phosphata"/>
    <property type="match status" value="1"/>
</dbReference>
<feature type="site" description="Important for catalytic activity and assists the phosphoryl transfer reaction to Asp8 by balancing charge and orienting the reacting groups" evidence="13">
    <location>
        <position position="145"/>
    </location>
</feature>
<accession>G9WR65</accession>
<dbReference type="GO" id="GO:0000287">
    <property type="term" value="F:magnesium ion binding"/>
    <property type="evidence" value="ECO:0007669"/>
    <property type="project" value="InterPro"/>
</dbReference>
<dbReference type="NCBIfam" id="TIGR01990">
    <property type="entry name" value="bPGM"/>
    <property type="match status" value="1"/>
</dbReference>
<organism evidence="14 15">
    <name type="scientific">Oribacterium asaccharolyticum ACB7</name>
    <dbReference type="NCBI Taxonomy" id="796944"/>
    <lineage>
        <taxon>Bacteria</taxon>
        <taxon>Bacillati</taxon>
        <taxon>Bacillota</taxon>
        <taxon>Clostridia</taxon>
        <taxon>Lachnospirales</taxon>
        <taxon>Lachnospiraceae</taxon>
        <taxon>Oribacterium</taxon>
    </lineage>
</organism>
<evidence type="ECO:0000313" key="14">
    <source>
        <dbReference type="EMBL" id="EHL14401.1"/>
    </source>
</evidence>
<evidence type="ECO:0000256" key="1">
    <source>
        <dbReference type="ARBA" id="ARBA00006171"/>
    </source>
</evidence>
<comment type="cofactor">
    <cofactor evidence="12">
        <name>Mg(2+)</name>
        <dbReference type="ChEBI" id="CHEBI:18420"/>
    </cofactor>
    <text evidence="12">Binds 2 magnesium ions per subunit.</text>
</comment>
<dbReference type="InterPro" id="IPR036412">
    <property type="entry name" value="HAD-like_sf"/>
</dbReference>
<feature type="binding site" evidence="12">
    <location>
        <position position="169"/>
    </location>
    <ligand>
        <name>Mg(2+)</name>
        <dbReference type="ChEBI" id="CHEBI:18420"/>
    </ligand>
</feature>
<dbReference type="SUPFAM" id="SSF56784">
    <property type="entry name" value="HAD-like"/>
    <property type="match status" value="1"/>
</dbReference>
<evidence type="ECO:0000256" key="4">
    <source>
        <dbReference type="ARBA" id="ARBA00022842"/>
    </source>
</evidence>
<dbReference type="CDD" id="cd02598">
    <property type="entry name" value="HAD_BPGM"/>
    <property type="match status" value="1"/>
</dbReference>
<dbReference type="PANTHER" id="PTHR46193:SF18">
    <property type="entry name" value="HEXITOL PHOSPHATASE B"/>
    <property type="match status" value="1"/>
</dbReference>
<feature type="binding site" evidence="12">
    <location>
        <position position="170"/>
    </location>
    <ligand>
        <name>Mg(2+)</name>
        <dbReference type="ChEBI" id="CHEBI:18420"/>
    </ligand>
</feature>
<dbReference type="SFLD" id="SFLDG01135">
    <property type="entry name" value="C1.5.6:_HAD__Beta-PGM__Phospha"/>
    <property type="match status" value="1"/>
</dbReference>
<dbReference type="Pfam" id="PF13419">
    <property type="entry name" value="HAD_2"/>
    <property type="match status" value="1"/>
</dbReference>
<dbReference type="EMBL" id="AFZD01000002">
    <property type="protein sequence ID" value="EHL14401.1"/>
    <property type="molecule type" value="Genomic_DNA"/>
</dbReference>
<dbReference type="InterPro" id="IPR010972">
    <property type="entry name" value="Beta-PGM"/>
</dbReference>
<dbReference type="InterPro" id="IPR006439">
    <property type="entry name" value="HAD-SF_hydro_IA"/>
</dbReference>
<dbReference type="EC" id="5.4.2.6" evidence="8"/>
<feature type="binding site" evidence="11">
    <location>
        <begin position="44"/>
        <end position="49"/>
    </location>
    <ligand>
        <name>substrate</name>
    </ligand>
</feature>
<dbReference type="InterPro" id="IPR023214">
    <property type="entry name" value="HAD_sf"/>
</dbReference>
<keyword evidence="15" id="KW-1185">Reference proteome</keyword>
<feature type="binding site" evidence="12">
    <location>
        <position position="11"/>
    </location>
    <ligand>
        <name>Mg(2+)</name>
        <dbReference type="ChEBI" id="CHEBI:18420"/>
    </ligand>
</feature>
<keyword evidence="2" id="KW-0597">Phosphoprotein</keyword>
<feature type="binding site" evidence="11">
    <location>
        <begin position="9"/>
        <end position="11"/>
    </location>
    <ligand>
        <name>substrate</name>
    </ligand>
</feature>
<dbReference type="NCBIfam" id="TIGR01549">
    <property type="entry name" value="HAD-SF-IA-v1"/>
    <property type="match status" value="1"/>
</dbReference>
<dbReference type="SFLD" id="SFLDS00003">
    <property type="entry name" value="Haloacid_Dehalogenase"/>
    <property type="match status" value="1"/>
</dbReference>
<dbReference type="InterPro" id="IPR041492">
    <property type="entry name" value="HAD_2"/>
</dbReference>
<evidence type="ECO:0000256" key="5">
    <source>
        <dbReference type="ARBA" id="ARBA00023235"/>
    </source>
</evidence>
<reference evidence="14 15" key="1">
    <citation type="submission" date="2011-08" db="EMBL/GenBank/DDBJ databases">
        <title>The Genome Sequence of Oribacterium sp. ACB7.</title>
        <authorList>
            <consortium name="The Broad Institute Genome Sequencing Platform"/>
            <person name="Earl A."/>
            <person name="Ward D."/>
            <person name="Feldgarden M."/>
            <person name="Gevers D."/>
            <person name="Sizova M."/>
            <person name="Hazen A."/>
            <person name="Epstein S."/>
            <person name="Young S.K."/>
            <person name="Zeng Q."/>
            <person name="Gargeya S."/>
            <person name="Fitzgerald M."/>
            <person name="Haas B."/>
            <person name="Abouelleil A."/>
            <person name="Alvarado L."/>
            <person name="Arachchi H.M."/>
            <person name="Berlin A."/>
            <person name="Brown A."/>
            <person name="Chapman S.B."/>
            <person name="Chen Z."/>
            <person name="Dunbar C."/>
            <person name="Freedman E."/>
            <person name="Gearin G."/>
            <person name="Gellesch M."/>
            <person name="Goldberg J."/>
            <person name="Griggs A."/>
            <person name="Gujja S."/>
            <person name="Heiman D."/>
            <person name="Howarth C."/>
            <person name="Larson L."/>
            <person name="Lui A."/>
            <person name="MacDonald P.J.P."/>
            <person name="Montmayeur A."/>
            <person name="Murphy C."/>
            <person name="Neiman D."/>
            <person name="Pearson M."/>
            <person name="Priest M."/>
            <person name="Roberts A."/>
            <person name="Saif S."/>
            <person name="Shea T."/>
            <person name="Shenoy N."/>
            <person name="Sisk P."/>
            <person name="Stolte C."/>
            <person name="Sykes S."/>
            <person name="Wortman J."/>
            <person name="Nusbaum C."/>
            <person name="Birren B."/>
        </authorList>
    </citation>
    <scope>NUCLEOTIDE SEQUENCE [LARGE SCALE GENOMIC DNA]</scope>
    <source>
        <strain evidence="14 15">ACB7</strain>
    </source>
</reference>
<evidence type="ECO:0000256" key="12">
    <source>
        <dbReference type="PIRSR" id="PIRSR610972-3"/>
    </source>
</evidence>
<keyword evidence="4 12" id="KW-0460">Magnesium</keyword>
<dbReference type="NCBIfam" id="TIGR01509">
    <property type="entry name" value="HAD-SF-IA-v3"/>
    <property type="match status" value="1"/>
</dbReference>
<dbReference type="NCBIfam" id="TIGR02009">
    <property type="entry name" value="PGMB-YQAB-SF"/>
    <property type="match status" value="1"/>
</dbReference>
<feature type="binding site" evidence="12">
    <location>
        <position position="9"/>
    </location>
    <ligand>
        <name>Mg(2+)</name>
        <dbReference type="ChEBI" id="CHEBI:18420"/>
    </ligand>
</feature>
<dbReference type="PANTHER" id="PTHR46193">
    <property type="entry name" value="6-PHOSPHOGLUCONATE PHOSPHATASE"/>
    <property type="match status" value="1"/>
</dbReference>